<dbReference type="PANTHER" id="PTHR43116">
    <property type="entry name" value="PEPTIDE CHAIN RELEASE FACTOR 2"/>
    <property type="match status" value="1"/>
</dbReference>
<evidence type="ECO:0000313" key="3">
    <source>
        <dbReference type="EMBL" id="KAJ6847688.1"/>
    </source>
</evidence>
<dbReference type="PANTHER" id="PTHR43116:SF4">
    <property type="entry name" value="PEPTIDE CHAIN RELEASE FACTOR PRFB3, CHLOROPLASTIC"/>
    <property type="match status" value="1"/>
</dbReference>
<evidence type="ECO:0000259" key="2">
    <source>
        <dbReference type="SMART" id="SM00937"/>
    </source>
</evidence>
<comment type="caution">
    <text evidence="3">The sequence shown here is derived from an EMBL/GenBank/DDBJ whole genome shotgun (WGS) entry which is preliminary data.</text>
</comment>
<dbReference type="Proteomes" id="UP001140949">
    <property type="component" value="Unassembled WGS sequence"/>
</dbReference>
<dbReference type="AlphaFoldDB" id="A0AAX6I3M4"/>
<organism evidence="3 4">
    <name type="scientific">Iris pallida</name>
    <name type="common">Sweet iris</name>
    <dbReference type="NCBI Taxonomy" id="29817"/>
    <lineage>
        <taxon>Eukaryota</taxon>
        <taxon>Viridiplantae</taxon>
        <taxon>Streptophyta</taxon>
        <taxon>Embryophyta</taxon>
        <taxon>Tracheophyta</taxon>
        <taxon>Spermatophyta</taxon>
        <taxon>Magnoliopsida</taxon>
        <taxon>Liliopsida</taxon>
        <taxon>Asparagales</taxon>
        <taxon>Iridaceae</taxon>
        <taxon>Iridoideae</taxon>
        <taxon>Irideae</taxon>
        <taxon>Iris</taxon>
    </lineage>
</organism>
<keyword evidence="4" id="KW-1185">Reference proteome</keyword>
<comment type="similarity">
    <text evidence="1">Belongs to the prokaryotic/mitochondrial release factor family.</text>
</comment>
<dbReference type="GO" id="GO:0003747">
    <property type="term" value="F:translation release factor activity"/>
    <property type="evidence" value="ECO:0007669"/>
    <property type="project" value="InterPro"/>
</dbReference>
<reference evidence="3" key="2">
    <citation type="submission" date="2023-04" db="EMBL/GenBank/DDBJ databases">
        <authorList>
            <person name="Bruccoleri R.E."/>
            <person name="Oakeley E.J."/>
            <person name="Faust A.-M."/>
            <person name="Dessus-Babus S."/>
            <person name="Altorfer M."/>
            <person name="Burckhardt D."/>
            <person name="Oertli M."/>
            <person name="Naumann U."/>
            <person name="Petersen F."/>
            <person name="Wong J."/>
        </authorList>
    </citation>
    <scope>NUCLEOTIDE SEQUENCE</scope>
    <source>
        <strain evidence="3">GSM-AAB239-AS_SAM_17_03QT</strain>
        <tissue evidence="3">Leaf</tissue>
    </source>
</reference>
<reference evidence="3" key="1">
    <citation type="journal article" date="2023" name="GigaByte">
        <title>Genome assembly of the bearded iris, Iris pallida Lam.</title>
        <authorList>
            <person name="Bruccoleri R.E."/>
            <person name="Oakeley E.J."/>
            <person name="Faust A.M.E."/>
            <person name="Altorfer M."/>
            <person name="Dessus-Babus S."/>
            <person name="Burckhardt D."/>
            <person name="Oertli M."/>
            <person name="Naumann U."/>
            <person name="Petersen F."/>
            <person name="Wong J."/>
        </authorList>
    </citation>
    <scope>NUCLEOTIDE SEQUENCE</scope>
    <source>
        <strain evidence="3">GSM-AAB239-AS_SAM_17_03QT</strain>
    </source>
</reference>
<gene>
    <name evidence="3" type="ORF">M6B38_276200</name>
</gene>
<dbReference type="Pfam" id="PF00472">
    <property type="entry name" value="RF-1"/>
    <property type="match status" value="1"/>
</dbReference>
<dbReference type="Pfam" id="PF03462">
    <property type="entry name" value="PCRF"/>
    <property type="match status" value="1"/>
</dbReference>
<dbReference type="Gene3D" id="3.30.70.1660">
    <property type="match status" value="1"/>
</dbReference>
<dbReference type="EMBL" id="JANAVB010004999">
    <property type="protein sequence ID" value="KAJ6847688.1"/>
    <property type="molecule type" value="Genomic_DNA"/>
</dbReference>
<feature type="domain" description="Peptide chain release factor" evidence="2">
    <location>
        <begin position="145"/>
        <end position="256"/>
    </location>
</feature>
<dbReference type="InterPro" id="IPR000352">
    <property type="entry name" value="Pep_chain_release_fac_I"/>
</dbReference>
<dbReference type="GO" id="GO:0005737">
    <property type="term" value="C:cytoplasm"/>
    <property type="evidence" value="ECO:0007669"/>
    <property type="project" value="UniProtKB-ARBA"/>
</dbReference>
<evidence type="ECO:0000313" key="4">
    <source>
        <dbReference type="Proteomes" id="UP001140949"/>
    </source>
</evidence>
<sequence length="430" mass="48458">MTHTPKPNPKEEEEAGYWSLMAKAQASAGRWVISRRRNHLVSGAARAPQSMDGKHNNNVYKELGLFSLKKKIEDVVHRAEMIAPTALELEEARRIKQEEILREYNLWDDVSRSNESLTALADAVRVVNDLKDLKYKAEEAKLITELADMDVINDQIFKQAYEASLDVGKFLDHYEVSKLLTGPFDKEGACLIIKAGQESTSSQVWTEKLLNMYIKWSQKHNFEARVSEKYPSKGGGIMSATIEFEKEFVYGLLSGEKGTHKMIRSSLDGSIVRETCSSGVDVIPLFLEPVELHIDDENMEISLQSSPTNNESGCRTKPVVSIHHIPSGVTVQCSGERSHFANKMKALNRLKAKLVLLAKEQGVSQVNTIKNKCAESDWNDEVRRYMLRPRRMVQDVTTGLQLPDLNSVLDGNIEALIRAHIAHRQGREET</sequence>
<dbReference type="SMART" id="SM00937">
    <property type="entry name" value="PCRF"/>
    <property type="match status" value="1"/>
</dbReference>
<protein>
    <submittedName>
        <fullName evidence="3">Peptide chain release factor 2 isoform X1</fullName>
    </submittedName>
</protein>
<name>A0AAX6I3M4_IRIPA</name>
<dbReference type="InterPro" id="IPR045853">
    <property type="entry name" value="Pep_chain_release_fac_I_sf"/>
</dbReference>
<dbReference type="InterPro" id="IPR005139">
    <property type="entry name" value="PCRF"/>
</dbReference>
<proteinExistence type="inferred from homology"/>
<dbReference type="SUPFAM" id="SSF75620">
    <property type="entry name" value="Release factor"/>
    <property type="match status" value="1"/>
</dbReference>
<accession>A0AAX6I3M4</accession>
<evidence type="ECO:0000256" key="1">
    <source>
        <dbReference type="ARBA" id="ARBA00010835"/>
    </source>
</evidence>
<dbReference type="Gene3D" id="3.30.160.20">
    <property type="match status" value="1"/>
</dbReference>